<evidence type="ECO:0000256" key="2">
    <source>
        <dbReference type="SAM" id="SignalP"/>
    </source>
</evidence>
<proteinExistence type="predicted"/>
<reference evidence="4 5" key="1">
    <citation type="submission" date="2018-03" db="EMBL/GenBank/DDBJ databases">
        <title>Genomic Encyclopedia of Archaeal and Bacterial Type Strains, Phase II (KMG-II): from individual species to whole genera.</title>
        <authorList>
            <person name="Goeker M."/>
        </authorList>
    </citation>
    <scope>NUCLEOTIDE SEQUENCE [LARGE SCALE GENOMIC DNA]</scope>
    <source>
        <strain evidence="4 5">DSM 29328</strain>
    </source>
</reference>
<feature type="signal peptide" evidence="2">
    <location>
        <begin position="1"/>
        <end position="24"/>
    </location>
</feature>
<feature type="domain" description="DUF4174" evidence="3">
    <location>
        <begin position="89"/>
        <end position="190"/>
    </location>
</feature>
<comment type="caution">
    <text evidence="4">The sequence shown here is derived from an EMBL/GenBank/DDBJ whole genome shotgun (WGS) entry which is preliminary data.</text>
</comment>
<dbReference type="EMBL" id="PVTD01000002">
    <property type="protein sequence ID" value="PRY25051.1"/>
    <property type="molecule type" value="Genomic_DNA"/>
</dbReference>
<gene>
    <name evidence="4" type="ORF">CLV78_102228</name>
</gene>
<evidence type="ECO:0000313" key="5">
    <source>
        <dbReference type="Proteomes" id="UP000239480"/>
    </source>
</evidence>
<dbReference type="AlphaFoldDB" id="A0A2T0RV38"/>
<evidence type="ECO:0000256" key="1">
    <source>
        <dbReference type="ARBA" id="ARBA00022729"/>
    </source>
</evidence>
<dbReference type="Pfam" id="PF13778">
    <property type="entry name" value="DUF4174"/>
    <property type="match status" value="1"/>
</dbReference>
<protein>
    <submittedName>
        <fullName evidence="4">Uncharacterized protein DUF4174</fullName>
    </submittedName>
</protein>
<evidence type="ECO:0000259" key="3">
    <source>
        <dbReference type="Pfam" id="PF13778"/>
    </source>
</evidence>
<name>A0A2T0RV38_9RHOB</name>
<accession>A0A2T0RV38</accession>
<sequence length="199" mass="21595">MPRSPLTLLLCLALVAGIPVSAMAQSAEAAVAAEDKATTPASEREAVHATAEAESEAVQATAEAESEALQATAETASDLQFLDAADVVLDDFLWTKRVLLVFAETEADPRFIQQLQLINQRPQDLVSRDVVVVLDTDPGAKSDVRKTLRPRGFALVMVDKDGVVKLRKPSPWSTREIGRTIDKTPLRRQEIRDRHGSAG</sequence>
<dbReference type="Proteomes" id="UP000239480">
    <property type="component" value="Unassembled WGS sequence"/>
</dbReference>
<organism evidence="4 5">
    <name type="scientific">Aliiruegeria haliotis</name>
    <dbReference type="NCBI Taxonomy" id="1280846"/>
    <lineage>
        <taxon>Bacteria</taxon>
        <taxon>Pseudomonadati</taxon>
        <taxon>Pseudomonadota</taxon>
        <taxon>Alphaproteobacteria</taxon>
        <taxon>Rhodobacterales</taxon>
        <taxon>Roseobacteraceae</taxon>
        <taxon>Aliiruegeria</taxon>
    </lineage>
</organism>
<dbReference type="RefSeq" id="WP_342751806.1">
    <property type="nucleotide sequence ID" value="NZ_PVTD01000002.1"/>
</dbReference>
<keyword evidence="1 2" id="KW-0732">Signal</keyword>
<keyword evidence="5" id="KW-1185">Reference proteome</keyword>
<dbReference type="InterPro" id="IPR025232">
    <property type="entry name" value="DUF4174"/>
</dbReference>
<feature type="chain" id="PRO_5015412334" evidence="2">
    <location>
        <begin position="25"/>
        <end position="199"/>
    </location>
</feature>
<evidence type="ECO:0000313" key="4">
    <source>
        <dbReference type="EMBL" id="PRY25051.1"/>
    </source>
</evidence>